<feature type="transmembrane region" description="Helical" evidence="2">
    <location>
        <begin position="12"/>
        <end position="40"/>
    </location>
</feature>
<keyword evidence="2" id="KW-0472">Membrane</keyword>
<feature type="compositionally biased region" description="Polar residues" evidence="1">
    <location>
        <begin position="178"/>
        <end position="194"/>
    </location>
</feature>
<feature type="compositionally biased region" description="Polar residues" evidence="1">
    <location>
        <begin position="266"/>
        <end position="277"/>
    </location>
</feature>
<feature type="compositionally biased region" description="Polar residues" evidence="1">
    <location>
        <begin position="103"/>
        <end position="139"/>
    </location>
</feature>
<feature type="region of interest" description="Disordered" evidence="1">
    <location>
        <begin position="242"/>
        <end position="277"/>
    </location>
</feature>
<feature type="compositionally biased region" description="Low complexity" evidence="1">
    <location>
        <begin position="212"/>
        <end position="221"/>
    </location>
</feature>
<dbReference type="Proteomes" id="UP001519460">
    <property type="component" value="Unassembled WGS sequence"/>
</dbReference>
<accession>A0ABD0J3H3</accession>
<evidence type="ECO:0000256" key="1">
    <source>
        <dbReference type="SAM" id="MobiDB-lite"/>
    </source>
</evidence>
<name>A0ABD0J3H3_9CAEN</name>
<sequence length="277" mass="29753">MVSFSLDGLPQTHLIILMVGIMIGVIFAQIGLCCVCIWCCCRDHDQTTREERVRDQRERGNYAGQNQGHTRGVFHRMEAPTARGNTSRSQVLRVTEATPVARGNNSRSQVSRVGGQITTAVGNNSRRHISSLTSDTRGNNSRRHISSLTSDTRGDNSRSNVSSMTSNTRGNNSRRHISSLTSNTRGNNSHSQVSRAMGATSAAMGNNSRCQVSTGTGSGSVSPVRVDIAVVEINMLPPPYTSVVTSQEPQPTPDGLPSYDEVVGNSAVNEISENAAP</sequence>
<evidence type="ECO:0000313" key="3">
    <source>
        <dbReference type="EMBL" id="KAK7456535.1"/>
    </source>
</evidence>
<keyword evidence="4" id="KW-1185">Reference proteome</keyword>
<feature type="compositionally biased region" description="Polar residues" evidence="1">
    <location>
        <begin position="146"/>
        <end position="171"/>
    </location>
</feature>
<organism evidence="3 4">
    <name type="scientific">Batillaria attramentaria</name>
    <dbReference type="NCBI Taxonomy" id="370345"/>
    <lineage>
        <taxon>Eukaryota</taxon>
        <taxon>Metazoa</taxon>
        <taxon>Spiralia</taxon>
        <taxon>Lophotrochozoa</taxon>
        <taxon>Mollusca</taxon>
        <taxon>Gastropoda</taxon>
        <taxon>Caenogastropoda</taxon>
        <taxon>Sorbeoconcha</taxon>
        <taxon>Cerithioidea</taxon>
        <taxon>Batillariidae</taxon>
        <taxon>Batillaria</taxon>
    </lineage>
</organism>
<gene>
    <name evidence="3" type="ORF">BaRGS_00039356</name>
</gene>
<feature type="region of interest" description="Disordered" evidence="1">
    <location>
        <begin position="79"/>
        <end position="221"/>
    </location>
</feature>
<evidence type="ECO:0000313" key="4">
    <source>
        <dbReference type="Proteomes" id="UP001519460"/>
    </source>
</evidence>
<feature type="compositionally biased region" description="Polar residues" evidence="1">
    <location>
        <begin position="83"/>
        <end position="92"/>
    </location>
</feature>
<keyword evidence="2" id="KW-1133">Transmembrane helix</keyword>
<protein>
    <submittedName>
        <fullName evidence="3">Uncharacterized protein</fullName>
    </submittedName>
</protein>
<proteinExistence type="predicted"/>
<evidence type="ECO:0000256" key="2">
    <source>
        <dbReference type="SAM" id="Phobius"/>
    </source>
</evidence>
<reference evidence="3 4" key="1">
    <citation type="journal article" date="2023" name="Sci. Data">
        <title>Genome assembly of the Korean intertidal mud-creeper Batillaria attramentaria.</title>
        <authorList>
            <person name="Patra A.K."/>
            <person name="Ho P.T."/>
            <person name="Jun S."/>
            <person name="Lee S.J."/>
            <person name="Kim Y."/>
            <person name="Won Y.J."/>
        </authorList>
    </citation>
    <scope>NUCLEOTIDE SEQUENCE [LARGE SCALE GENOMIC DNA]</scope>
    <source>
        <strain evidence="3">Wonlab-2016</strain>
    </source>
</reference>
<keyword evidence="2" id="KW-0812">Transmembrane</keyword>
<comment type="caution">
    <text evidence="3">The sequence shown here is derived from an EMBL/GenBank/DDBJ whole genome shotgun (WGS) entry which is preliminary data.</text>
</comment>
<dbReference type="AlphaFoldDB" id="A0ABD0J3H3"/>
<dbReference type="EMBL" id="JACVVK020000683">
    <property type="protein sequence ID" value="KAK7456535.1"/>
    <property type="molecule type" value="Genomic_DNA"/>
</dbReference>